<reference evidence="2" key="1">
    <citation type="submission" date="2022-05" db="EMBL/GenBank/DDBJ databases">
        <authorList>
            <person name="Pankratov T."/>
        </authorList>
    </citation>
    <scope>NUCLEOTIDE SEQUENCE</scope>
    <source>
        <strain evidence="2">BP6-180914</strain>
    </source>
</reference>
<dbReference type="Proteomes" id="UP001165667">
    <property type="component" value="Unassembled WGS sequence"/>
</dbReference>
<feature type="region of interest" description="Disordered" evidence="1">
    <location>
        <begin position="40"/>
        <end position="64"/>
    </location>
</feature>
<feature type="non-terminal residue" evidence="2">
    <location>
        <position position="64"/>
    </location>
</feature>
<organism evidence="2 3">
    <name type="scientific">Lichenifustis flavocetrariae</name>
    <dbReference type="NCBI Taxonomy" id="2949735"/>
    <lineage>
        <taxon>Bacteria</taxon>
        <taxon>Pseudomonadati</taxon>
        <taxon>Pseudomonadota</taxon>
        <taxon>Alphaproteobacteria</taxon>
        <taxon>Hyphomicrobiales</taxon>
        <taxon>Lichenihabitantaceae</taxon>
        <taxon>Lichenifustis</taxon>
    </lineage>
</organism>
<evidence type="ECO:0000313" key="2">
    <source>
        <dbReference type="EMBL" id="MCW6511868.1"/>
    </source>
</evidence>
<proteinExistence type="predicted"/>
<dbReference type="EMBL" id="JAMOIM010000034">
    <property type="protein sequence ID" value="MCW6511868.1"/>
    <property type="molecule type" value="Genomic_DNA"/>
</dbReference>
<gene>
    <name evidence="2" type="ORF">M8523_28315</name>
</gene>
<keyword evidence="3" id="KW-1185">Reference proteome</keyword>
<protein>
    <submittedName>
        <fullName evidence="2">Uncharacterized protein</fullName>
    </submittedName>
</protein>
<name>A0AA42CLT0_9HYPH</name>
<evidence type="ECO:0000313" key="3">
    <source>
        <dbReference type="Proteomes" id="UP001165667"/>
    </source>
</evidence>
<accession>A0AA42CLT0</accession>
<evidence type="ECO:0000256" key="1">
    <source>
        <dbReference type="SAM" id="MobiDB-lite"/>
    </source>
</evidence>
<dbReference type="AlphaFoldDB" id="A0AA42CLT0"/>
<comment type="caution">
    <text evidence="2">The sequence shown here is derived from an EMBL/GenBank/DDBJ whole genome shotgun (WGS) entry which is preliminary data.</text>
</comment>
<sequence>MSEPNHLLARRLIDGDEARLGERRYGTALGAAVMNFKRRSSAHGRAALPIEPRQRDDDVLDGTG</sequence>